<evidence type="ECO:0000313" key="9">
    <source>
        <dbReference type="EMBL" id="TCP03306.1"/>
    </source>
</evidence>
<keyword evidence="2" id="KW-0813">Transport</keyword>
<dbReference type="PANTHER" id="PTHR43045">
    <property type="entry name" value="SHIKIMATE TRANSPORTER"/>
    <property type="match status" value="1"/>
</dbReference>
<dbReference type="InterPro" id="IPR011701">
    <property type="entry name" value="MFS"/>
</dbReference>
<evidence type="ECO:0000256" key="4">
    <source>
        <dbReference type="ARBA" id="ARBA00022692"/>
    </source>
</evidence>
<keyword evidence="5 7" id="KW-1133">Transmembrane helix</keyword>
<dbReference type="AlphaFoldDB" id="A0A4R2MK48"/>
<dbReference type="InterPro" id="IPR020846">
    <property type="entry name" value="MFS_dom"/>
</dbReference>
<evidence type="ECO:0000256" key="7">
    <source>
        <dbReference type="SAM" id="Phobius"/>
    </source>
</evidence>
<evidence type="ECO:0000313" key="10">
    <source>
        <dbReference type="Proteomes" id="UP000295106"/>
    </source>
</evidence>
<dbReference type="GO" id="GO:0005886">
    <property type="term" value="C:plasma membrane"/>
    <property type="evidence" value="ECO:0007669"/>
    <property type="project" value="UniProtKB-SubCell"/>
</dbReference>
<keyword evidence="4 7" id="KW-0812">Transmembrane</keyword>
<feature type="transmembrane region" description="Helical" evidence="7">
    <location>
        <begin position="143"/>
        <end position="166"/>
    </location>
</feature>
<name>A0A4R2MK48_RUBGE</name>
<dbReference type="OrthoDB" id="6766492at2"/>
<reference evidence="9 10" key="1">
    <citation type="submission" date="2019-03" db="EMBL/GenBank/DDBJ databases">
        <title>Genomic Encyclopedia of Type Strains, Phase IV (KMG-IV): sequencing the most valuable type-strain genomes for metagenomic binning, comparative biology and taxonomic classification.</title>
        <authorList>
            <person name="Goeker M."/>
        </authorList>
    </citation>
    <scope>NUCLEOTIDE SEQUENCE [LARGE SCALE GENOMIC DNA]</scope>
    <source>
        <strain evidence="9 10">DSM 1709</strain>
    </source>
</reference>
<feature type="transmembrane region" description="Helical" evidence="7">
    <location>
        <begin position="265"/>
        <end position="283"/>
    </location>
</feature>
<dbReference type="Pfam" id="PF07690">
    <property type="entry name" value="MFS_1"/>
    <property type="match status" value="1"/>
</dbReference>
<sequence>MLRVTLAGMVGTTLEFYDHFIYGSAAALIFPRVFFSQMSPNLALLLSLVTYGVAFIARPLGAVIFGHFGDRIGRRDVLVVALVLMGASTFLIGCLPDYATAGATGAYLLCLLRVLQGIALGGEWGGATLMVSEYAKGSRIKALLGSIVQMASPLGFLLAGGMFAAVTSLTTEAQLLDWGWRIPFLLSALLVGVGVYMRLHLAESPEFLQMQQKEPVAPVLEVARNHLKPVLLAVGTRTGSDIAFYVFALFPLVYLPHLGLPRETALVVGMAAAVGQMCGIPLFGYLSDRHGTKRVLAIGAVLNIVWCFAYVYLLDTMQLPWIIAGAFVALFLLAALWAPLAAHLPALFPVNVRYTGTGLGFQAAGILGGALAPTICLMLLNRFDSGYAVALYLCATLLVALWCTIRTELRY</sequence>
<evidence type="ECO:0000256" key="3">
    <source>
        <dbReference type="ARBA" id="ARBA00022475"/>
    </source>
</evidence>
<comment type="caution">
    <text evidence="9">The sequence shown here is derived from an EMBL/GenBank/DDBJ whole genome shotgun (WGS) entry which is preliminary data.</text>
</comment>
<keyword evidence="3" id="KW-1003">Cell membrane</keyword>
<feature type="transmembrane region" description="Helical" evidence="7">
    <location>
        <begin position="42"/>
        <end position="65"/>
    </location>
</feature>
<organism evidence="9 10">
    <name type="scientific">Rubrivivax gelatinosus</name>
    <name type="common">Rhodocyclus gelatinosus</name>
    <name type="synonym">Rhodopseudomonas gelatinosa</name>
    <dbReference type="NCBI Taxonomy" id="28068"/>
    <lineage>
        <taxon>Bacteria</taxon>
        <taxon>Pseudomonadati</taxon>
        <taxon>Pseudomonadota</taxon>
        <taxon>Betaproteobacteria</taxon>
        <taxon>Burkholderiales</taxon>
        <taxon>Sphaerotilaceae</taxon>
        <taxon>Rubrivivax</taxon>
    </lineage>
</organism>
<proteinExistence type="predicted"/>
<keyword evidence="6 7" id="KW-0472">Membrane</keyword>
<gene>
    <name evidence="9" type="ORF">EV684_10424</name>
</gene>
<dbReference type="InterPro" id="IPR005828">
    <property type="entry name" value="MFS_sugar_transport-like"/>
</dbReference>
<evidence type="ECO:0000256" key="6">
    <source>
        <dbReference type="ARBA" id="ARBA00023136"/>
    </source>
</evidence>
<dbReference type="InterPro" id="IPR036259">
    <property type="entry name" value="MFS_trans_sf"/>
</dbReference>
<evidence type="ECO:0000256" key="5">
    <source>
        <dbReference type="ARBA" id="ARBA00022989"/>
    </source>
</evidence>
<dbReference type="PROSITE" id="PS50850">
    <property type="entry name" value="MFS"/>
    <property type="match status" value="1"/>
</dbReference>
<dbReference type="PANTHER" id="PTHR43045:SF1">
    <property type="entry name" value="SHIKIMATE TRANSPORTER"/>
    <property type="match status" value="1"/>
</dbReference>
<feature type="domain" description="Major facilitator superfamily (MFS) profile" evidence="8">
    <location>
        <begin position="4"/>
        <end position="408"/>
    </location>
</feature>
<feature type="transmembrane region" description="Helical" evidence="7">
    <location>
        <begin position="319"/>
        <end position="338"/>
    </location>
</feature>
<dbReference type="SUPFAM" id="SSF103473">
    <property type="entry name" value="MFS general substrate transporter"/>
    <property type="match status" value="1"/>
</dbReference>
<feature type="transmembrane region" description="Helical" evidence="7">
    <location>
        <begin position="77"/>
        <end position="99"/>
    </location>
</feature>
<accession>A0A4R2MK48</accession>
<feature type="transmembrane region" description="Helical" evidence="7">
    <location>
        <begin position="386"/>
        <end position="405"/>
    </location>
</feature>
<feature type="transmembrane region" description="Helical" evidence="7">
    <location>
        <begin position="242"/>
        <end position="259"/>
    </location>
</feature>
<evidence type="ECO:0000256" key="1">
    <source>
        <dbReference type="ARBA" id="ARBA00004651"/>
    </source>
</evidence>
<dbReference type="GO" id="GO:0022857">
    <property type="term" value="F:transmembrane transporter activity"/>
    <property type="evidence" value="ECO:0007669"/>
    <property type="project" value="InterPro"/>
</dbReference>
<protein>
    <submittedName>
        <fullName evidence="9">Fucose permease</fullName>
    </submittedName>
</protein>
<comment type="subcellular location">
    <subcellularLocation>
        <location evidence="1">Cell membrane</location>
        <topology evidence="1">Multi-pass membrane protein</topology>
    </subcellularLocation>
</comment>
<feature type="transmembrane region" description="Helical" evidence="7">
    <location>
        <begin position="105"/>
        <end position="131"/>
    </location>
</feature>
<dbReference type="CDD" id="cd17369">
    <property type="entry name" value="MFS_ShiA_like"/>
    <property type="match status" value="1"/>
</dbReference>
<evidence type="ECO:0000256" key="2">
    <source>
        <dbReference type="ARBA" id="ARBA00022448"/>
    </source>
</evidence>
<dbReference type="Pfam" id="PF00083">
    <property type="entry name" value="Sugar_tr"/>
    <property type="match status" value="1"/>
</dbReference>
<dbReference type="Gene3D" id="1.20.1250.20">
    <property type="entry name" value="MFS general substrate transporter like domains"/>
    <property type="match status" value="2"/>
</dbReference>
<evidence type="ECO:0000259" key="8">
    <source>
        <dbReference type="PROSITE" id="PS50850"/>
    </source>
</evidence>
<feature type="transmembrane region" description="Helical" evidence="7">
    <location>
        <begin position="295"/>
        <end position="313"/>
    </location>
</feature>
<feature type="transmembrane region" description="Helical" evidence="7">
    <location>
        <begin position="178"/>
        <end position="199"/>
    </location>
</feature>
<dbReference type="EMBL" id="SLXD01000004">
    <property type="protein sequence ID" value="TCP03306.1"/>
    <property type="molecule type" value="Genomic_DNA"/>
</dbReference>
<feature type="transmembrane region" description="Helical" evidence="7">
    <location>
        <begin position="359"/>
        <end position="380"/>
    </location>
</feature>
<dbReference type="Proteomes" id="UP000295106">
    <property type="component" value="Unassembled WGS sequence"/>
</dbReference>